<evidence type="ECO:0000313" key="1">
    <source>
        <dbReference type="EMBL" id="GBP47963.1"/>
    </source>
</evidence>
<dbReference type="PANTHER" id="PTHR45913">
    <property type="entry name" value="EPM2A-INTERACTING PROTEIN 1"/>
    <property type="match status" value="1"/>
</dbReference>
<evidence type="ECO:0000313" key="2">
    <source>
        <dbReference type="Proteomes" id="UP000299102"/>
    </source>
</evidence>
<dbReference type="AlphaFoldDB" id="A0A4C1WA87"/>
<dbReference type="PANTHER" id="PTHR45913:SF22">
    <property type="entry name" value="SCAN BOX DOMAIN-CONTAINING PROTEIN"/>
    <property type="match status" value="1"/>
</dbReference>
<protein>
    <submittedName>
        <fullName evidence="1">Zinc finger MYM-type protein 6</fullName>
    </submittedName>
</protein>
<gene>
    <name evidence="1" type="primary">ZMYM6</name>
    <name evidence="1" type="ORF">EVAR_40387_1</name>
</gene>
<reference evidence="1 2" key="1">
    <citation type="journal article" date="2019" name="Commun. Biol.">
        <title>The bagworm genome reveals a unique fibroin gene that provides high tensile strength.</title>
        <authorList>
            <person name="Kono N."/>
            <person name="Nakamura H."/>
            <person name="Ohtoshi R."/>
            <person name="Tomita M."/>
            <person name="Numata K."/>
            <person name="Arakawa K."/>
        </authorList>
    </citation>
    <scope>NUCLEOTIDE SEQUENCE [LARGE SCALE GENOMIC DNA]</scope>
</reference>
<organism evidence="1 2">
    <name type="scientific">Eumeta variegata</name>
    <name type="common">Bagworm moth</name>
    <name type="synonym">Eumeta japonica</name>
    <dbReference type="NCBI Taxonomy" id="151549"/>
    <lineage>
        <taxon>Eukaryota</taxon>
        <taxon>Metazoa</taxon>
        <taxon>Ecdysozoa</taxon>
        <taxon>Arthropoda</taxon>
        <taxon>Hexapoda</taxon>
        <taxon>Insecta</taxon>
        <taxon>Pterygota</taxon>
        <taxon>Neoptera</taxon>
        <taxon>Endopterygota</taxon>
        <taxon>Lepidoptera</taxon>
        <taxon>Glossata</taxon>
        <taxon>Ditrysia</taxon>
        <taxon>Tineoidea</taxon>
        <taxon>Psychidae</taxon>
        <taxon>Oiketicinae</taxon>
        <taxon>Eumeta</taxon>
    </lineage>
</organism>
<name>A0A4C1WA87_EUMVA</name>
<sequence>MFSSTPESNDDGLQASYNISLLIAKSGKPHTIEEQLILPDVDEVLKTVLHKSSFDILKRIPLSNNTVQIRIDEMSSDVERFLCDCLRATHFSIQLDESTLPGND</sequence>
<proteinExistence type="predicted"/>
<keyword evidence="2" id="KW-1185">Reference proteome</keyword>
<dbReference type="Proteomes" id="UP000299102">
    <property type="component" value="Unassembled WGS sequence"/>
</dbReference>
<dbReference type="OrthoDB" id="1101576at2759"/>
<dbReference type="STRING" id="151549.A0A4C1WA87"/>
<accession>A0A4C1WA87</accession>
<comment type="caution">
    <text evidence="1">The sequence shown here is derived from an EMBL/GenBank/DDBJ whole genome shotgun (WGS) entry which is preliminary data.</text>
</comment>
<dbReference type="EMBL" id="BGZK01000514">
    <property type="protein sequence ID" value="GBP47963.1"/>
    <property type="molecule type" value="Genomic_DNA"/>
</dbReference>